<reference evidence="1" key="1">
    <citation type="submission" date="2020-05" db="EMBL/GenBank/DDBJ databases">
        <title>Large-scale comparative analyses of tick genomes elucidate their genetic diversity and vector capacities.</title>
        <authorList>
            <person name="Jia N."/>
            <person name="Wang J."/>
            <person name="Shi W."/>
            <person name="Du L."/>
            <person name="Sun Y."/>
            <person name="Zhan W."/>
            <person name="Jiang J."/>
            <person name="Wang Q."/>
            <person name="Zhang B."/>
            <person name="Ji P."/>
            <person name="Sakyi L.B."/>
            <person name="Cui X."/>
            <person name="Yuan T."/>
            <person name="Jiang B."/>
            <person name="Yang W."/>
            <person name="Lam T.T.-Y."/>
            <person name="Chang Q."/>
            <person name="Ding S."/>
            <person name="Wang X."/>
            <person name="Zhu J."/>
            <person name="Ruan X."/>
            <person name="Zhao L."/>
            <person name="Wei J."/>
            <person name="Que T."/>
            <person name="Du C."/>
            <person name="Cheng J."/>
            <person name="Dai P."/>
            <person name="Han X."/>
            <person name="Huang E."/>
            <person name="Gao Y."/>
            <person name="Liu J."/>
            <person name="Shao H."/>
            <person name="Ye R."/>
            <person name="Li L."/>
            <person name="Wei W."/>
            <person name="Wang X."/>
            <person name="Wang C."/>
            <person name="Yang T."/>
            <person name="Huo Q."/>
            <person name="Li W."/>
            <person name="Guo W."/>
            <person name="Chen H."/>
            <person name="Zhou L."/>
            <person name="Ni X."/>
            <person name="Tian J."/>
            <person name="Zhou Y."/>
            <person name="Sheng Y."/>
            <person name="Liu T."/>
            <person name="Pan Y."/>
            <person name="Xia L."/>
            <person name="Li J."/>
            <person name="Zhao F."/>
            <person name="Cao W."/>
        </authorList>
    </citation>
    <scope>NUCLEOTIDE SEQUENCE</scope>
    <source>
        <strain evidence="1">Dsil-2018</strain>
    </source>
</reference>
<dbReference type="EMBL" id="CM023472">
    <property type="protein sequence ID" value="KAH7958962.1"/>
    <property type="molecule type" value="Genomic_DNA"/>
</dbReference>
<sequence length="136" mass="15332">MIGGYIVRAASEHIRCADCIAVLQRSKSSAPEHGFIAHQDRGGLFYPTQELVKLLIGLRRFVDCVLPDRRSVAKPLELCVQRIGRELVCPPVLTCGNADANQSRELLLLITWKFIRPFSFKFSSRSDRQECCRQAA</sequence>
<keyword evidence="2" id="KW-1185">Reference proteome</keyword>
<accession>A0ACB8D335</accession>
<proteinExistence type="predicted"/>
<organism evidence="1 2">
    <name type="scientific">Dermacentor silvarum</name>
    <name type="common">Tick</name>
    <dbReference type="NCBI Taxonomy" id="543639"/>
    <lineage>
        <taxon>Eukaryota</taxon>
        <taxon>Metazoa</taxon>
        <taxon>Ecdysozoa</taxon>
        <taxon>Arthropoda</taxon>
        <taxon>Chelicerata</taxon>
        <taxon>Arachnida</taxon>
        <taxon>Acari</taxon>
        <taxon>Parasitiformes</taxon>
        <taxon>Ixodida</taxon>
        <taxon>Ixodoidea</taxon>
        <taxon>Ixodidae</taxon>
        <taxon>Rhipicephalinae</taxon>
        <taxon>Dermacentor</taxon>
    </lineage>
</organism>
<gene>
    <name evidence="1" type="ORF">HPB49_006958</name>
</gene>
<evidence type="ECO:0000313" key="1">
    <source>
        <dbReference type="EMBL" id="KAH7958962.1"/>
    </source>
</evidence>
<dbReference type="Proteomes" id="UP000821865">
    <property type="component" value="Chromosome 3"/>
</dbReference>
<evidence type="ECO:0000313" key="2">
    <source>
        <dbReference type="Proteomes" id="UP000821865"/>
    </source>
</evidence>
<comment type="caution">
    <text evidence="1">The sequence shown here is derived from an EMBL/GenBank/DDBJ whole genome shotgun (WGS) entry which is preliminary data.</text>
</comment>
<protein>
    <submittedName>
        <fullName evidence="1">Uncharacterized protein</fullName>
    </submittedName>
</protein>
<name>A0ACB8D335_DERSI</name>